<dbReference type="UniPathway" id="UPA00138"/>
<evidence type="ECO:0000256" key="3">
    <source>
        <dbReference type="RuleBase" id="RU363013"/>
    </source>
</evidence>
<dbReference type="GO" id="GO:0004807">
    <property type="term" value="F:triose-phosphate isomerase activity"/>
    <property type="evidence" value="ECO:0007669"/>
    <property type="project" value="UniProtKB-EC"/>
</dbReference>
<dbReference type="InterPro" id="IPR035990">
    <property type="entry name" value="TIM_sf"/>
</dbReference>
<keyword evidence="3" id="KW-0963">Cytoplasm</keyword>
<dbReference type="GO" id="GO:0019563">
    <property type="term" value="P:glycerol catabolic process"/>
    <property type="evidence" value="ECO:0007669"/>
    <property type="project" value="TreeGrafter"/>
</dbReference>
<comment type="catalytic activity">
    <reaction evidence="3">
        <text>D-glyceraldehyde 3-phosphate = dihydroxyacetone phosphate</text>
        <dbReference type="Rhea" id="RHEA:18585"/>
        <dbReference type="ChEBI" id="CHEBI:57642"/>
        <dbReference type="ChEBI" id="CHEBI:59776"/>
        <dbReference type="EC" id="5.3.1.1"/>
    </reaction>
</comment>
<name>A0A448ZWC0_METOS</name>
<comment type="subcellular location">
    <subcellularLocation>
        <location evidence="3">Cytoplasm</location>
    </subcellularLocation>
</comment>
<dbReference type="UniPathway" id="UPA00109">
    <property type="reaction ID" value="UER00189"/>
</dbReference>
<evidence type="ECO:0000256" key="1">
    <source>
        <dbReference type="ARBA" id="ARBA00007422"/>
    </source>
</evidence>
<dbReference type="GO" id="GO:0046166">
    <property type="term" value="P:glyceraldehyde-3-phosphate biosynthetic process"/>
    <property type="evidence" value="ECO:0007669"/>
    <property type="project" value="TreeGrafter"/>
</dbReference>
<dbReference type="RefSeq" id="WP_022936210.1">
    <property type="nucleotide sequence ID" value="NZ_LR214940.1"/>
</dbReference>
<dbReference type="Gene3D" id="3.20.20.70">
    <property type="entry name" value="Aldolase class I"/>
    <property type="match status" value="1"/>
</dbReference>
<reference evidence="4 5" key="1">
    <citation type="submission" date="2019-01" db="EMBL/GenBank/DDBJ databases">
        <authorList>
            <consortium name="Pathogen Informatics"/>
        </authorList>
    </citation>
    <scope>NUCLEOTIDE SEQUENCE [LARGE SCALE GENOMIC DNA]</scope>
    <source>
        <strain evidence="4 5">NCTC10112</strain>
    </source>
</reference>
<dbReference type="KEGG" id="mob:NCTC10112_00239"/>
<proteinExistence type="inferred from homology"/>
<dbReference type="PANTHER" id="PTHR21139">
    <property type="entry name" value="TRIOSEPHOSPHATE ISOMERASE"/>
    <property type="match status" value="1"/>
</dbReference>
<keyword evidence="3" id="KW-0312">Gluconeogenesis</keyword>
<comment type="pathway">
    <text evidence="3">Carbohydrate degradation; glycolysis; D-glyceraldehyde 3-phosphate from glycerone phosphate: step 1/1.</text>
</comment>
<dbReference type="GO" id="GO:0005829">
    <property type="term" value="C:cytosol"/>
    <property type="evidence" value="ECO:0007669"/>
    <property type="project" value="TreeGrafter"/>
</dbReference>
<evidence type="ECO:0000256" key="2">
    <source>
        <dbReference type="ARBA" id="ARBA00023235"/>
    </source>
</evidence>
<dbReference type="InterPro" id="IPR000652">
    <property type="entry name" value="Triosephosphate_isomerase"/>
</dbReference>
<keyword evidence="3" id="KW-0324">Glycolysis</keyword>
<dbReference type="PANTHER" id="PTHR21139:SF42">
    <property type="entry name" value="TRIOSEPHOSPHATE ISOMERASE"/>
    <property type="match status" value="1"/>
</dbReference>
<dbReference type="Pfam" id="PF00121">
    <property type="entry name" value="TIM"/>
    <property type="match status" value="1"/>
</dbReference>
<keyword evidence="5" id="KW-1185">Reference proteome</keyword>
<dbReference type="AlphaFoldDB" id="A0A448ZWC0"/>
<dbReference type="EMBL" id="LR214940">
    <property type="protein sequence ID" value="VEU55464.1"/>
    <property type="molecule type" value="Genomic_DNA"/>
</dbReference>
<evidence type="ECO:0000313" key="5">
    <source>
        <dbReference type="Proteomes" id="UP000290482"/>
    </source>
</evidence>
<comment type="pathway">
    <text evidence="3">Carbohydrate biosynthesis; gluconeogenesis.</text>
</comment>
<dbReference type="PROSITE" id="PS51440">
    <property type="entry name" value="TIM_2"/>
    <property type="match status" value="1"/>
</dbReference>
<protein>
    <recommendedName>
        <fullName evidence="3">Triosephosphate isomerase</fullName>
        <ecNumber evidence="3">5.3.1.1</ecNumber>
    </recommendedName>
</protein>
<sequence>MSLFDKKYYLIGNFKSNLNYSKAKHFLKEISHLVEVNNYAKQIYIGFALCPSSLSLNLEYGKNLNIGAQNISNFESGPYTGECTIDNISDLNIKFTLVGHNERRKHFNETDEIINQKIKLCLKNNITPILCVGETLEEFNQKQTMSVIKKQLDIALKDIDLNSNILISYEPIYSVGTGLVPENCHIEHVISLIKEKINKPVLYGGSVSNNNINHLMEINSVNGFLIGKEALDVIKFESLIKKVILKQKS</sequence>
<dbReference type="GO" id="GO:0006094">
    <property type="term" value="P:gluconeogenesis"/>
    <property type="evidence" value="ECO:0007669"/>
    <property type="project" value="UniProtKB-UniPathway"/>
</dbReference>
<organism evidence="4 5">
    <name type="scientific">Metamycoplasma orale</name>
    <name type="common">Mycoplasma orale</name>
    <dbReference type="NCBI Taxonomy" id="2121"/>
    <lineage>
        <taxon>Bacteria</taxon>
        <taxon>Bacillati</taxon>
        <taxon>Mycoplasmatota</taxon>
        <taxon>Mycoplasmoidales</taxon>
        <taxon>Metamycoplasmataceae</taxon>
        <taxon>Metamycoplasma</taxon>
    </lineage>
</organism>
<evidence type="ECO:0000313" key="4">
    <source>
        <dbReference type="EMBL" id="VEU55464.1"/>
    </source>
</evidence>
<comment type="subunit">
    <text evidence="3">Homodimer.</text>
</comment>
<accession>A0A448ZWC0</accession>
<dbReference type="GO" id="GO:0006096">
    <property type="term" value="P:glycolytic process"/>
    <property type="evidence" value="ECO:0007669"/>
    <property type="project" value="UniProtKB-UniPathway"/>
</dbReference>
<keyword evidence="2 3" id="KW-0413">Isomerase</keyword>
<dbReference type="OrthoDB" id="9809429at2"/>
<dbReference type="Proteomes" id="UP000290482">
    <property type="component" value="Chromosome"/>
</dbReference>
<dbReference type="CDD" id="cd00311">
    <property type="entry name" value="TIM"/>
    <property type="match status" value="1"/>
</dbReference>
<gene>
    <name evidence="4" type="primary">tpiA</name>
    <name evidence="4" type="ORF">NCTC10112_00239</name>
</gene>
<dbReference type="EC" id="5.3.1.1" evidence="3"/>
<dbReference type="SUPFAM" id="SSF51351">
    <property type="entry name" value="Triosephosphate isomerase (TIM)"/>
    <property type="match status" value="1"/>
</dbReference>
<dbReference type="InterPro" id="IPR013785">
    <property type="entry name" value="Aldolase_TIM"/>
</dbReference>
<comment type="similarity">
    <text evidence="1 3">Belongs to the triosephosphate isomerase family.</text>
</comment>